<evidence type="ECO:0000256" key="2">
    <source>
        <dbReference type="SAM" id="SignalP"/>
    </source>
</evidence>
<keyword evidence="2" id="KW-0732">Signal</keyword>
<dbReference type="Pfam" id="PF13663">
    <property type="entry name" value="DUF4148"/>
    <property type="match status" value="1"/>
</dbReference>
<gene>
    <name evidence="3" type="ORF">SAMN05421875_102174</name>
</gene>
<name>A0A1H3WBH6_9BURK</name>
<dbReference type="GeneID" id="34234107"/>
<feature type="region of interest" description="Disordered" evidence="1">
    <location>
        <begin position="64"/>
        <end position="99"/>
    </location>
</feature>
<keyword evidence="4" id="KW-1185">Reference proteome</keyword>
<dbReference type="InterPro" id="IPR025421">
    <property type="entry name" value="DUF4148"/>
</dbReference>
<evidence type="ECO:0000256" key="1">
    <source>
        <dbReference type="SAM" id="MobiDB-lite"/>
    </source>
</evidence>
<organism evidence="3 4">
    <name type="scientific">Acidovorax soli</name>
    <dbReference type="NCBI Taxonomy" id="592050"/>
    <lineage>
        <taxon>Bacteria</taxon>
        <taxon>Pseudomonadati</taxon>
        <taxon>Pseudomonadota</taxon>
        <taxon>Betaproteobacteria</taxon>
        <taxon>Burkholderiales</taxon>
        <taxon>Comamonadaceae</taxon>
        <taxon>Acidovorax</taxon>
    </lineage>
</organism>
<feature type="signal peptide" evidence="2">
    <location>
        <begin position="1"/>
        <end position="22"/>
    </location>
</feature>
<feature type="chain" id="PRO_5011782475" description="DUF4148 domain-containing protein" evidence="2">
    <location>
        <begin position="23"/>
        <end position="99"/>
    </location>
</feature>
<dbReference type="RefSeq" id="WP_092696887.1">
    <property type="nucleotide sequence ID" value="NZ_CAXIQL010000035.1"/>
</dbReference>
<proteinExistence type="predicted"/>
<reference evidence="4" key="1">
    <citation type="submission" date="2016-10" db="EMBL/GenBank/DDBJ databases">
        <authorList>
            <person name="Varghese N."/>
            <person name="Submissions S."/>
        </authorList>
    </citation>
    <scope>NUCLEOTIDE SEQUENCE [LARGE SCALE GENOMIC DNA]</scope>
    <source>
        <strain evidence="4">DSM 25157</strain>
    </source>
</reference>
<evidence type="ECO:0000313" key="3">
    <source>
        <dbReference type="EMBL" id="SDZ84330.1"/>
    </source>
</evidence>
<accession>A0A1H3WBH6</accession>
<dbReference type="AlphaFoldDB" id="A0A1H3WBH6"/>
<protein>
    <recommendedName>
        <fullName evidence="5">DUF4148 domain-containing protein</fullName>
    </recommendedName>
</protein>
<dbReference type="EMBL" id="FNQJ01000002">
    <property type="protein sequence ID" value="SDZ84330.1"/>
    <property type="molecule type" value="Genomic_DNA"/>
</dbReference>
<evidence type="ECO:0008006" key="5">
    <source>
        <dbReference type="Google" id="ProtNLM"/>
    </source>
</evidence>
<evidence type="ECO:0000313" key="4">
    <source>
        <dbReference type="Proteomes" id="UP000199002"/>
    </source>
</evidence>
<dbReference type="Proteomes" id="UP000199002">
    <property type="component" value="Unassembled WGS sequence"/>
</dbReference>
<feature type="compositionally biased region" description="Polar residues" evidence="1">
    <location>
        <begin position="89"/>
        <end position="99"/>
    </location>
</feature>
<sequence length="99" mass="10169">MNAYPTLPIAAALAVGALAAQADSALPGDSEWSNYPLTTTSTLTRETVIAELVAARKAGTMPSDREWYNIPAPLGNTPGPVQAEAMPAATTNSVVTGNQ</sequence>